<dbReference type="AlphaFoldDB" id="A0A6U6GW67"/>
<sequence>MPRPPTRHGLEKKYKSWRRGKSTSTAAKKGGPTAAAAAGGGAGGGGGGGGGGKGSLKNQLRSQRRFLSKLPPPPPDGDENDDAAADAAAAKALATRKAIESRIAEIERLISTRDRIEFERKNAAKYHRVRFFDRQKLTRLERKLRRERDDALADGDGAVARRREAEWRRCALDQLYVAHFPHGERYLPLFGGGEAAGKNKRTGDGGKDGRKKKVIAERLWRDYTEGKIAPKEWVNRGALDRVRESDIRRMDDADSGEGPKERPREGLQDARFGGAAGAPSMSERTPPPEPELPSKKRRKDERGSDDKGAGD</sequence>
<evidence type="ECO:0000256" key="2">
    <source>
        <dbReference type="ARBA" id="ARBA00006916"/>
    </source>
</evidence>
<dbReference type="PANTHER" id="PTHR33911">
    <property type="entry name" value="RRNA-PROCESSING PROTEIN EFG1"/>
    <property type="match status" value="1"/>
</dbReference>
<dbReference type="PANTHER" id="PTHR33911:SF1">
    <property type="entry name" value="RRNA-PROCESSING PROTEIN EFG1"/>
    <property type="match status" value="1"/>
</dbReference>
<protein>
    <recommendedName>
        <fullName evidence="3">rRNA-processing protein EFG1</fullName>
    </recommendedName>
    <alternativeName>
        <fullName evidence="4">rRNA-processing protein efg1</fullName>
    </alternativeName>
</protein>
<feature type="compositionally biased region" description="Basic and acidic residues" evidence="8">
    <location>
        <begin position="201"/>
        <end position="210"/>
    </location>
</feature>
<keyword evidence="7" id="KW-0539">Nucleus</keyword>
<name>A0A6U6GW67_9STRA</name>
<dbReference type="GO" id="GO:0030688">
    <property type="term" value="C:preribosome, small subunit precursor"/>
    <property type="evidence" value="ECO:0007669"/>
    <property type="project" value="TreeGrafter"/>
</dbReference>
<evidence type="ECO:0000313" key="10">
    <source>
        <dbReference type="EMBL" id="CAE2259386.1"/>
    </source>
</evidence>
<keyword evidence="6" id="KW-0175">Coiled coil</keyword>
<evidence type="ECO:0000256" key="3">
    <source>
        <dbReference type="ARBA" id="ARBA00018689"/>
    </source>
</evidence>
<dbReference type="InterPro" id="IPR019310">
    <property type="entry name" value="Efg1"/>
</dbReference>
<dbReference type="InterPro" id="IPR050786">
    <property type="entry name" value="EFG1_rRNA-proc"/>
</dbReference>
<feature type="region of interest" description="Disordered" evidence="8">
    <location>
        <begin position="1"/>
        <end position="87"/>
    </location>
</feature>
<organism evidence="9">
    <name type="scientific">Odontella aurita</name>
    <dbReference type="NCBI Taxonomy" id="265563"/>
    <lineage>
        <taxon>Eukaryota</taxon>
        <taxon>Sar</taxon>
        <taxon>Stramenopiles</taxon>
        <taxon>Ochrophyta</taxon>
        <taxon>Bacillariophyta</taxon>
        <taxon>Mediophyceae</taxon>
        <taxon>Biddulphiophycidae</taxon>
        <taxon>Eupodiscales</taxon>
        <taxon>Odontellaceae</taxon>
        <taxon>Odontella</taxon>
    </lineage>
</organism>
<evidence type="ECO:0000256" key="7">
    <source>
        <dbReference type="ARBA" id="ARBA00023242"/>
    </source>
</evidence>
<dbReference type="EMBL" id="HBKQ01037562">
    <property type="protein sequence ID" value="CAE2259386.1"/>
    <property type="molecule type" value="Transcribed_RNA"/>
</dbReference>
<comment type="subcellular location">
    <subcellularLocation>
        <location evidence="1">Nucleus</location>
        <location evidence="1">Nucleolus</location>
    </subcellularLocation>
</comment>
<evidence type="ECO:0000256" key="8">
    <source>
        <dbReference type="SAM" id="MobiDB-lite"/>
    </source>
</evidence>
<comment type="similarity">
    <text evidence="2">Belongs to the EFG1 family.</text>
</comment>
<feature type="region of interest" description="Disordered" evidence="8">
    <location>
        <begin position="239"/>
        <end position="311"/>
    </location>
</feature>
<dbReference type="EMBL" id="HBKQ01037561">
    <property type="protein sequence ID" value="CAE2259385.1"/>
    <property type="molecule type" value="Transcribed_RNA"/>
</dbReference>
<feature type="compositionally biased region" description="Basic and acidic residues" evidence="8">
    <location>
        <begin position="300"/>
        <end position="311"/>
    </location>
</feature>
<feature type="compositionally biased region" description="Basic and acidic residues" evidence="8">
    <location>
        <begin position="239"/>
        <end position="268"/>
    </location>
</feature>
<accession>A0A6U6GW67</accession>
<evidence type="ECO:0000313" key="9">
    <source>
        <dbReference type="EMBL" id="CAE2259385.1"/>
    </source>
</evidence>
<feature type="region of interest" description="Disordered" evidence="8">
    <location>
        <begin position="191"/>
        <end position="210"/>
    </location>
</feature>
<evidence type="ECO:0000256" key="1">
    <source>
        <dbReference type="ARBA" id="ARBA00004604"/>
    </source>
</evidence>
<gene>
    <name evidence="9" type="ORF">OAUR00152_LOCUS25931</name>
    <name evidence="10" type="ORF">OAUR00152_LOCUS25932</name>
</gene>
<feature type="compositionally biased region" description="Gly residues" evidence="8">
    <location>
        <begin position="38"/>
        <end position="54"/>
    </location>
</feature>
<dbReference type="GO" id="GO:0000462">
    <property type="term" value="P:maturation of SSU-rRNA from tricistronic rRNA transcript (SSU-rRNA, 5.8S rRNA, LSU-rRNA)"/>
    <property type="evidence" value="ECO:0007669"/>
    <property type="project" value="TreeGrafter"/>
</dbReference>
<feature type="compositionally biased region" description="Low complexity" evidence="8">
    <location>
        <begin position="26"/>
        <end position="37"/>
    </location>
</feature>
<reference evidence="9" key="1">
    <citation type="submission" date="2021-01" db="EMBL/GenBank/DDBJ databases">
        <authorList>
            <person name="Corre E."/>
            <person name="Pelletier E."/>
            <person name="Niang G."/>
            <person name="Scheremetjew M."/>
            <person name="Finn R."/>
            <person name="Kale V."/>
            <person name="Holt S."/>
            <person name="Cochrane G."/>
            <person name="Meng A."/>
            <person name="Brown T."/>
            <person name="Cohen L."/>
        </authorList>
    </citation>
    <scope>NUCLEOTIDE SEQUENCE</scope>
    <source>
        <strain evidence="9">Isolate 1302-5</strain>
    </source>
</reference>
<evidence type="ECO:0000256" key="6">
    <source>
        <dbReference type="ARBA" id="ARBA00023054"/>
    </source>
</evidence>
<proteinExistence type="inferred from homology"/>
<keyword evidence="5" id="KW-0698">rRNA processing</keyword>
<dbReference type="Pfam" id="PF10153">
    <property type="entry name" value="Efg1"/>
    <property type="match status" value="1"/>
</dbReference>
<evidence type="ECO:0000256" key="4">
    <source>
        <dbReference type="ARBA" id="ARBA00019827"/>
    </source>
</evidence>
<dbReference type="GO" id="GO:0005730">
    <property type="term" value="C:nucleolus"/>
    <property type="evidence" value="ECO:0007669"/>
    <property type="project" value="UniProtKB-SubCell"/>
</dbReference>
<evidence type="ECO:0000256" key="5">
    <source>
        <dbReference type="ARBA" id="ARBA00022552"/>
    </source>
</evidence>